<keyword evidence="1" id="KW-0732">Signal</keyword>
<organism evidence="2 3">
    <name type="scientific">Eleginops maclovinus</name>
    <name type="common">Patagonian blennie</name>
    <name type="synonym">Eleginus maclovinus</name>
    <dbReference type="NCBI Taxonomy" id="56733"/>
    <lineage>
        <taxon>Eukaryota</taxon>
        <taxon>Metazoa</taxon>
        <taxon>Chordata</taxon>
        <taxon>Craniata</taxon>
        <taxon>Vertebrata</taxon>
        <taxon>Euteleostomi</taxon>
        <taxon>Actinopterygii</taxon>
        <taxon>Neopterygii</taxon>
        <taxon>Teleostei</taxon>
        <taxon>Neoteleostei</taxon>
        <taxon>Acanthomorphata</taxon>
        <taxon>Eupercaria</taxon>
        <taxon>Perciformes</taxon>
        <taxon>Notothenioidei</taxon>
        <taxon>Eleginopidae</taxon>
        <taxon>Eleginops</taxon>
    </lineage>
</organism>
<comment type="caution">
    <text evidence="2">The sequence shown here is derived from an EMBL/GenBank/DDBJ whole genome shotgun (WGS) entry which is preliminary data.</text>
</comment>
<evidence type="ECO:0008006" key="4">
    <source>
        <dbReference type="Google" id="ProtNLM"/>
    </source>
</evidence>
<dbReference type="AlphaFoldDB" id="A0AAN8ALX2"/>
<feature type="signal peptide" evidence="1">
    <location>
        <begin position="1"/>
        <end position="25"/>
    </location>
</feature>
<name>A0AAN8ALX2_ELEMC</name>
<dbReference type="Proteomes" id="UP001346869">
    <property type="component" value="Unassembled WGS sequence"/>
</dbReference>
<keyword evidence="3" id="KW-1185">Reference proteome</keyword>
<accession>A0AAN8ALX2</accession>
<sequence length="80" mass="8433">MCYGCGAAAGSTVQLLLCVMPLPSAVLLNRAPRSYPESLGLGPHSHLGHREKECADLMMYRKSDAPHSDPGAAIGRHSSS</sequence>
<gene>
    <name evidence="2" type="ORF">PBY51_022457</name>
</gene>
<reference evidence="2 3" key="1">
    <citation type="journal article" date="2023" name="Genes (Basel)">
        <title>Chromosome-Level Genome Assembly and Circadian Gene Repertoire of the Patagonia Blennie Eleginops maclovinus-The Closest Ancestral Proxy of Antarctic Cryonotothenioids.</title>
        <authorList>
            <person name="Cheng C.C."/>
            <person name="Rivera-Colon A.G."/>
            <person name="Minhas B.F."/>
            <person name="Wilson L."/>
            <person name="Rayamajhi N."/>
            <person name="Vargas-Chacoff L."/>
            <person name="Catchen J.M."/>
        </authorList>
    </citation>
    <scope>NUCLEOTIDE SEQUENCE [LARGE SCALE GENOMIC DNA]</scope>
    <source>
        <strain evidence="2">JMC-PN-2008</strain>
    </source>
</reference>
<evidence type="ECO:0000313" key="3">
    <source>
        <dbReference type="Proteomes" id="UP001346869"/>
    </source>
</evidence>
<proteinExistence type="predicted"/>
<evidence type="ECO:0000256" key="1">
    <source>
        <dbReference type="SAM" id="SignalP"/>
    </source>
</evidence>
<dbReference type="EMBL" id="JAUZQC010000013">
    <property type="protein sequence ID" value="KAK5861029.1"/>
    <property type="molecule type" value="Genomic_DNA"/>
</dbReference>
<feature type="chain" id="PRO_5042854500" description="Secreted protein" evidence="1">
    <location>
        <begin position="26"/>
        <end position="80"/>
    </location>
</feature>
<reference evidence="2 3" key="2">
    <citation type="journal article" date="2023" name="Mol. Biol. Evol.">
        <title>Genomics of Secondarily Temperate Adaptation in the Only Non-Antarctic Icefish.</title>
        <authorList>
            <person name="Rivera-Colon A.G."/>
            <person name="Rayamajhi N."/>
            <person name="Minhas B.F."/>
            <person name="Madrigal G."/>
            <person name="Bilyk K.T."/>
            <person name="Yoon V."/>
            <person name="Hune M."/>
            <person name="Gregory S."/>
            <person name="Cheng C.H.C."/>
            <person name="Catchen J.M."/>
        </authorList>
    </citation>
    <scope>NUCLEOTIDE SEQUENCE [LARGE SCALE GENOMIC DNA]</scope>
    <source>
        <strain evidence="2">JMC-PN-2008</strain>
    </source>
</reference>
<evidence type="ECO:0000313" key="2">
    <source>
        <dbReference type="EMBL" id="KAK5861029.1"/>
    </source>
</evidence>
<protein>
    <recommendedName>
        <fullName evidence="4">Secreted protein</fullName>
    </recommendedName>
</protein>